<dbReference type="EMBL" id="CM001487">
    <property type="protein sequence ID" value="EIM57873.1"/>
    <property type="molecule type" value="Genomic_DNA"/>
</dbReference>
<reference evidence="3 4" key="2">
    <citation type="submission" date="2012-02" db="EMBL/GenBank/DDBJ databases">
        <title>Improved High-Quality Draft sequence of Eubacterium cellulosolvens 6.</title>
        <authorList>
            <consortium name="US DOE Joint Genome Institute"/>
            <person name="Lucas S."/>
            <person name="Han J."/>
            <person name="Lapidus A."/>
            <person name="Cheng J.-F."/>
            <person name="Goodwin L."/>
            <person name="Pitluck S."/>
            <person name="Peters L."/>
            <person name="Mikhailova N."/>
            <person name="Gu W."/>
            <person name="Detter J.C."/>
            <person name="Han C."/>
            <person name="Tapia R."/>
            <person name="Land M."/>
            <person name="Hauser L."/>
            <person name="Kyrpides N."/>
            <person name="Ivanova N."/>
            <person name="Pagani I."/>
            <person name="Johnson E."/>
            <person name="Mukhopadhyay B."/>
            <person name="Anderson I."/>
            <person name="Woyke T."/>
        </authorList>
    </citation>
    <scope>NUCLEOTIDE SEQUENCE [LARGE SCALE GENOMIC DNA]</scope>
    <source>
        <strain evidence="3 4">6</strain>
    </source>
</reference>
<feature type="signal peptide" evidence="2">
    <location>
        <begin position="1"/>
        <end position="24"/>
    </location>
</feature>
<organism evidence="3 4">
    <name type="scientific">Eubacterium cellulosolvens (strain ATCC 43171 / JCM 9499 / 6)</name>
    <name type="common">Cillobacterium cellulosolvens</name>
    <dbReference type="NCBI Taxonomy" id="633697"/>
    <lineage>
        <taxon>Bacteria</taxon>
        <taxon>Bacillati</taxon>
        <taxon>Bacillota</taxon>
        <taxon>Clostridia</taxon>
        <taxon>Eubacteriales</taxon>
        <taxon>Eubacteriaceae</taxon>
        <taxon>Eubacterium</taxon>
    </lineage>
</organism>
<sequence length="890" mass="93307">MRRKKVLAVLLAAAVCCTAAPVWAEGTVRCSVADADQVAGAPATGKGDISPLIGYEMEAEVVMTGDATIGSEINAWYGRKIKIDIAGYNLEIKSDVLIGDNASVEITDSKGGGMVTGTENVSLNGQVKSGKFICSAASDCKGPGQAKPTPTTPAEPTGGAVPTATPGPTAAPVISDKVTGVESLDDLLSAIENAQWGETIRLDADIDATEVEVDIPADKKIVLDTNGHVLTTTNTREDSYSKVTRNIVVLGELTIRDDAAQAGGIVSHTPYAAPLTVNDENIIDVDGGKLILEKGALILNDSEPQGSDPELLKGNYGIGLAGDAEIVMNGGKISVGNKAIHPDAFRNNKRSPGKALKVTINDGLIESTNGTAIELYSGGTGITFDLTVNGGTIRGFDYGILASVGSLVVNDGTVEATGHGAKKYNKDGSYTFHPGVAVALDNPTKHKCWLKLKGGNFISDPAGICVGKMYYDGTSKEQDTCTEITGGTYTTEVPDWHMPEGYTCVDNGDGTWTVVAEGTTPAPATPTPVPATPTPVPATPTPVPATPTPVPATPTPVPATPTPVPATPTPVPATPTAVPVTPTKAPATPTPAVSAIKGKIIGTGLSLKGKIGAQLLLSFTDAAVVENADPEVMITVDGKETVQKLSEYEHYASGKNEVYELQVFVPAKQINDTIELKLVDKDGKNLQLVSGKKTMESYVFSINDITESYLAKPSLYGEKTIDLVKAIRNYCGYTQLMTGYKTESAVITDKLTGITAKDLLPYAVAADKKSGIAKYVGLGLALQSDTSMQVYFSLTSEPDAYEFTVDGETVEPEDCGSGVYCIELKSISAGKLSTASEIVIRKGSDTFTIKASALSWAENVISHTKNQKQTTIDMAKMLYRYSQKADAYFV</sequence>
<dbReference type="Proteomes" id="UP000005753">
    <property type="component" value="Chromosome"/>
</dbReference>
<accession>I5AVQ0</accession>
<dbReference type="STRING" id="633697.EubceDRAFT1_2113"/>
<dbReference type="HOGENOM" id="CLU_337320_0_0_9"/>
<evidence type="ECO:0000313" key="3">
    <source>
        <dbReference type="EMBL" id="EIM57873.1"/>
    </source>
</evidence>
<feature type="region of interest" description="Disordered" evidence="1">
    <location>
        <begin position="519"/>
        <end position="565"/>
    </location>
</feature>
<evidence type="ECO:0000313" key="4">
    <source>
        <dbReference type="Proteomes" id="UP000005753"/>
    </source>
</evidence>
<feature type="compositionally biased region" description="Low complexity" evidence="1">
    <location>
        <begin position="148"/>
        <end position="170"/>
    </location>
</feature>
<dbReference type="InterPro" id="IPR011050">
    <property type="entry name" value="Pectin_lyase_fold/virulence"/>
</dbReference>
<dbReference type="PRINTS" id="PR01217">
    <property type="entry name" value="PRICHEXTENSN"/>
</dbReference>
<reference evidence="3 4" key="1">
    <citation type="submission" date="2010-08" db="EMBL/GenBank/DDBJ databases">
        <authorList>
            <consortium name="US DOE Joint Genome Institute (JGI-PGF)"/>
            <person name="Lucas S."/>
            <person name="Copeland A."/>
            <person name="Lapidus A."/>
            <person name="Cheng J.-F."/>
            <person name="Bruce D."/>
            <person name="Goodwin L."/>
            <person name="Pitluck S."/>
            <person name="Land M.L."/>
            <person name="Hauser L."/>
            <person name="Chang Y.-J."/>
            <person name="Anderson I.J."/>
            <person name="Johnson E."/>
            <person name="Mulhopadhyay B."/>
            <person name="Kyrpides N."/>
            <person name="Woyke T.J."/>
        </authorList>
    </citation>
    <scope>NUCLEOTIDE SEQUENCE [LARGE SCALE GENOMIC DNA]</scope>
    <source>
        <strain evidence="3 4">6</strain>
    </source>
</reference>
<proteinExistence type="predicted"/>
<feature type="chain" id="PRO_5003699467" description="Carbohydrate-binding domain-containing protein" evidence="2">
    <location>
        <begin position="25"/>
        <end position="890"/>
    </location>
</feature>
<name>I5AVQ0_EUBC6</name>
<evidence type="ECO:0000256" key="1">
    <source>
        <dbReference type="SAM" id="MobiDB-lite"/>
    </source>
</evidence>
<dbReference type="AlphaFoldDB" id="I5AVQ0"/>
<dbReference type="SUPFAM" id="SSF51126">
    <property type="entry name" value="Pectin lyase-like"/>
    <property type="match status" value="1"/>
</dbReference>
<keyword evidence="4" id="KW-1185">Reference proteome</keyword>
<protein>
    <recommendedName>
        <fullName evidence="5">Carbohydrate-binding domain-containing protein</fullName>
    </recommendedName>
</protein>
<evidence type="ECO:0000256" key="2">
    <source>
        <dbReference type="SAM" id="SignalP"/>
    </source>
</evidence>
<evidence type="ECO:0008006" key="5">
    <source>
        <dbReference type="Google" id="ProtNLM"/>
    </source>
</evidence>
<keyword evidence="2" id="KW-0732">Signal</keyword>
<feature type="region of interest" description="Disordered" evidence="1">
    <location>
        <begin position="141"/>
        <end position="170"/>
    </location>
</feature>
<gene>
    <name evidence="3" type="ORF">EubceDRAFT1_2113</name>
</gene>
<feature type="compositionally biased region" description="Pro residues" evidence="1">
    <location>
        <begin position="523"/>
        <end position="565"/>
    </location>
</feature>